<dbReference type="EMBL" id="JYDR01002681">
    <property type="protein sequence ID" value="KRY62099.1"/>
    <property type="molecule type" value="Genomic_DNA"/>
</dbReference>
<dbReference type="Proteomes" id="UP000054632">
    <property type="component" value="Unassembled WGS sequence"/>
</dbReference>
<gene>
    <name evidence="1" type="ORF">T4A_7935</name>
    <name evidence="2" type="ORF">T4C_9104</name>
</gene>
<name>A0A0V1GFR2_TRIPS</name>
<comment type="caution">
    <text evidence="2">The sequence shown here is derived from an EMBL/GenBank/DDBJ whole genome shotgun (WGS) entry which is preliminary data.</text>
</comment>
<accession>A0A0V1GFR2</accession>
<dbReference type="AlphaFoldDB" id="A0A0V1GFR2"/>
<sequence length="36" mass="4421">MEINVYLHCYIKLACIPNNFKDRFTLINLEQQDYEK</sequence>
<organism evidence="2 4">
    <name type="scientific">Trichinella pseudospiralis</name>
    <name type="common">Parasitic roundworm</name>
    <dbReference type="NCBI Taxonomy" id="6337"/>
    <lineage>
        <taxon>Eukaryota</taxon>
        <taxon>Metazoa</taxon>
        <taxon>Ecdysozoa</taxon>
        <taxon>Nematoda</taxon>
        <taxon>Enoplea</taxon>
        <taxon>Dorylaimia</taxon>
        <taxon>Trichinellida</taxon>
        <taxon>Trichinellidae</taxon>
        <taxon>Trichinella</taxon>
    </lineage>
</organism>
<dbReference type="Proteomes" id="UP000054826">
    <property type="component" value="Unassembled WGS sequence"/>
</dbReference>
<evidence type="ECO:0000313" key="4">
    <source>
        <dbReference type="Proteomes" id="UP000054826"/>
    </source>
</evidence>
<evidence type="ECO:0000313" key="1">
    <source>
        <dbReference type="EMBL" id="KRY62099.1"/>
    </source>
</evidence>
<dbReference type="EMBL" id="JYDV01002916">
    <property type="protein sequence ID" value="KRY97086.1"/>
    <property type="molecule type" value="Genomic_DNA"/>
</dbReference>
<protein>
    <submittedName>
        <fullName evidence="2">Uncharacterized protein</fullName>
    </submittedName>
</protein>
<evidence type="ECO:0000313" key="3">
    <source>
        <dbReference type="Proteomes" id="UP000054632"/>
    </source>
</evidence>
<reference evidence="3 4" key="1">
    <citation type="submission" date="2015-01" db="EMBL/GenBank/DDBJ databases">
        <title>Evolution of Trichinella species and genotypes.</title>
        <authorList>
            <person name="Korhonen P.K."/>
            <person name="Edoardo P."/>
            <person name="Giuseppe L.R."/>
            <person name="Gasser R.B."/>
        </authorList>
    </citation>
    <scope>NUCLEOTIDE SEQUENCE [LARGE SCALE GENOMIC DNA]</scope>
    <source>
        <strain evidence="1">ISS13</strain>
        <strain evidence="2">ISS176</strain>
    </source>
</reference>
<evidence type="ECO:0000313" key="2">
    <source>
        <dbReference type="EMBL" id="KRY97086.1"/>
    </source>
</evidence>
<proteinExistence type="predicted"/>